<name>A0A1I7JWG6_9BURK</name>
<evidence type="ECO:0000259" key="2">
    <source>
        <dbReference type="SMART" id="SM00867"/>
    </source>
</evidence>
<evidence type="ECO:0000256" key="1">
    <source>
        <dbReference type="SAM" id="SignalP"/>
    </source>
</evidence>
<keyword evidence="1" id="KW-0732">Signal</keyword>
<dbReference type="SMART" id="SM00867">
    <property type="entry name" value="YceI"/>
    <property type="match status" value="1"/>
</dbReference>
<dbReference type="SUPFAM" id="SSF101874">
    <property type="entry name" value="YceI-like"/>
    <property type="match status" value="1"/>
</dbReference>
<dbReference type="STRING" id="343013.SAMN04489707_103235"/>
<accession>A0A1I7JWG6</accession>
<feature type="signal peptide" evidence="1">
    <location>
        <begin position="1"/>
        <end position="23"/>
    </location>
</feature>
<protein>
    <submittedName>
        <fullName evidence="3">Polyisoprenoid-binding protein YceI</fullName>
    </submittedName>
</protein>
<dbReference type="RefSeq" id="WP_054256838.1">
    <property type="nucleotide sequence ID" value="NZ_CYIG01000026.1"/>
</dbReference>
<dbReference type="EMBL" id="FPBX01000032">
    <property type="protein sequence ID" value="SFU89466.1"/>
    <property type="molecule type" value="Genomic_DNA"/>
</dbReference>
<evidence type="ECO:0000313" key="3">
    <source>
        <dbReference type="EMBL" id="SFU89466.1"/>
    </source>
</evidence>
<organism evidence="3 4">
    <name type="scientific">Paenacidovorax caeni</name>
    <dbReference type="NCBI Taxonomy" id="343013"/>
    <lineage>
        <taxon>Bacteria</taxon>
        <taxon>Pseudomonadati</taxon>
        <taxon>Pseudomonadota</taxon>
        <taxon>Betaproteobacteria</taxon>
        <taxon>Burkholderiales</taxon>
        <taxon>Comamonadaceae</taxon>
        <taxon>Paenacidovorax</taxon>
    </lineage>
</organism>
<gene>
    <name evidence="3" type="ORF">SAMN04489707_103235</name>
</gene>
<dbReference type="PANTHER" id="PTHR34406">
    <property type="entry name" value="PROTEIN YCEI"/>
    <property type="match status" value="1"/>
</dbReference>
<dbReference type="Gene3D" id="2.40.128.110">
    <property type="entry name" value="Lipid/polyisoprenoid-binding, YceI-like"/>
    <property type="match status" value="1"/>
</dbReference>
<sequence>MNRIAKLSAALLVSFAAASPALAAPEVYNVEGTHTFPRFSYSHFGLSTQLSKFDKTTGTVTLDKVAKTGAVDITIDMTSVNTGFDVFNGHIQGEDFLDTAKYPTATFKSTKVTFEGDKPVAIDGNLTIKGVTKPVTLKVTHFVNMPHPMLKKDAIGANATTTIKRTEFNAGKYAPNVGDEVTITVSLEAIKN</sequence>
<dbReference type="InterPro" id="IPR036761">
    <property type="entry name" value="TTHA0802/YceI-like_sf"/>
</dbReference>
<evidence type="ECO:0000313" key="4">
    <source>
        <dbReference type="Proteomes" id="UP000183656"/>
    </source>
</evidence>
<dbReference type="Proteomes" id="UP000183656">
    <property type="component" value="Unassembled WGS sequence"/>
</dbReference>
<dbReference type="PANTHER" id="PTHR34406:SF2">
    <property type="entry name" value="PERIPLASMIC PROTEIN"/>
    <property type="match status" value="1"/>
</dbReference>
<proteinExistence type="predicted"/>
<dbReference type="AlphaFoldDB" id="A0A1I7JWG6"/>
<dbReference type="InterPro" id="IPR007372">
    <property type="entry name" value="Lipid/polyisoprenoid-bd_YceI"/>
</dbReference>
<dbReference type="OrthoDB" id="9811006at2"/>
<feature type="chain" id="PRO_5010318818" evidence="1">
    <location>
        <begin position="24"/>
        <end position="192"/>
    </location>
</feature>
<dbReference type="Pfam" id="PF04264">
    <property type="entry name" value="YceI"/>
    <property type="match status" value="1"/>
</dbReference>
<feature type="domain" description="Lipid/polyisoprenoid-binding YceI-like" evidence="2">
    <location>
        <begin position="27"/>
        <end position="190"/>
    </location>
</feature>
<reference evidence="3 4" key="1">
    <citation type="submission" date="2016-10" db="EMBL/GenBank/DDBJ databases">
        <authorList>
            <person name="de Groot N.N."/>
        </authorList>
    </citation>
    <scope>NUCLEOTIDE SEQUENCE [LARGE SCALE GENOMIC DNA]</scope>
    <source>
        <strain evidence="3 4">R-24608</strain>
    </source>
</reference>
<keyword evidence="4" id="KW-1185">Reference proteome</keyword>